<dbReference type="EMBL" id="KF147891">
    <property type="protein sequence ID" value="AGS81967.1"/>
    <property type="molecule type" value="Genomic_DNA"/>
</dbReference>
<protein>
    <submittedName>
        <fullName evidence="1">Uncharacterized protein</fullName>
    </submittedName>
</protein>
<name>S5VV46_9CAUD</name>
<evidence type="ECO:0000313" key="2">
    <source>
        <dbReference type="Proteomes" id="UP000015545"/>
    </source>
</evidence>
<proteinExistence type="predicted"/>
<gene>
    <name evidence="1" type="ORF">PaBG_00083</name>
</gene>
<organism evidence="1 2">
    <name type="scientific">Pseudomonas phage PaBG</name>
    <dbReference type="NCBI Taxonomy" id="1335230"/>
    <lineage>
        <taxon>Viruses</taxon>
        <taxon>Duplodnaviria</taxon>
        <taxon>Heunggongvirae</taxon>
        <taxon>Uroviricota</taxon>
        <taxon>Caudoviricetes</taxon>
        <taxon>Baikalvirus</taxon>
        <taxon>Baikalvirus PaBG</taxon>
    </lineage>
</organism>
<accession>S5VV46</accession>
<keyword evidence="2" id="KW-1185">Reference proteome</keyword>
<evidence type="ECO:0000313" key="1">
    <source>
        <dbReference type="EMBL" id="AGS81967.1"/>
    </source>
</evidence>
<dbReference type="Proteomes" id="UP000015545">
    <property type="component" value="Segment"/>
</dbReference>
<dbReference type="RefSeq" id="YP_008433414.1">
    <property type="nucleotide sequence ID" value="NC_022096.1"/>
</dbReference>
<sequence length="320" mass="35149">MLIKINLLEAVAAKALQSGDIVYTEKNGKIDSMNVWKLGARRTSAARGIGDPKVDRIKIEGFAASPCYTHYLADGDLRNMWSSKRHILSDTQLKKFKRTDLKGLIKAALDGKITGVRLKVEDRAKLENKLALLKAKAKAATPAGDKAWFVVDTSTRPATPLSGPYPDKAAAESRMGVRPNRAVKRLSADTFKPKATITPKASVAKPDKKPSTWVTAPKSVVDPIKAEFKEYGFRIKNVFKKHPGGRTPYAIEGVLTTAFGYLPIVIHPNGDLHVFRNKAGARRRLDGSIAVTTIGKATNKAERKALLEKLTRMRNKQQKA</sequence>
<dbReference type="KEGG" id="vg:16574769"/>
<reference evidence="1 2" key="1">
    <citation type="journal article" date="2014" name="Genome Announc.">
        <title>Complete Genome Sequence of the Novel Giant Pseudomonas Phage PaBG.</title>
        <authorList>
            <person name="Sykilinda N.N."/>
            <person name="Bondar A.A."/>
            <person name="Gorshkova A.S."/>
            <person name="Kurochkina L.P."/>
            <person name="Kulikov E.E."/>
            <person name="Shneider M.M."/>
            <person name="Kadykov V.A."/>
            <person name="Solovjeva N.V."/>
            <person name="Kabilov M.R."/>
            <person name="Mesyanzhinov V.V."/>
            <person name="Vlassov V.V."/>
            <person name="Drukker V.V."/>
            <person name="Miroshnikov K.A."/>
        </authorList>
    </citation>
    <scope>NUCLEOTIDE SEQUENCE [LARGE SCALE GENOMIC DNA]</scope>
</reference>
<dbReference type="GeneID" id="16574769"/>